<sequence length="669" mass="74487">MDDGSVPSLAPEEIAAHAPLTAIRVLLALISYFLFVTDVPRSGYGFKTIPFPLVSTNQYSLYGPSNYRVAQISRNKTTGTFGGLDGKGGPLSTVDLWLYKFDTTSVSMRSTMQYFAPNIWDPCLAYKQTCASSTLDLKTVFTMLDTLVSLTAAHSRTLTLRVESFFVDKLHDVLAPRIFNIKYWQTIQVNVFNNPAQASVCQAKMTAQPSFCQLPWHNYVHLGGSPTNVVLVADFIQAKAKAYSLLPNQTVQLLLLENIVGNLPDTSGVVDTAVRKFDIVAIFRVQTCDPGGLCITDTVEDYRFEGGILTTNTVAWYRTLRLLRFLGQMYNLLRVLALLWGCYALLRTNATFTRVSTLAKLVQVLKLGLRILCQVVVYGSWFPVALFVAAHVIDCPMVYQYSASKWRTILGVVNFTPVDVMTIAACHMRNVWLLSLVSKIHLLSYPIHSFATHGVPGARGYALISASFLSVFLSIRIRSIRSTELLQVIPVPPGPHLPLLHVTSNISSQSSPGGLWLDLKTLLISVTLVLIALRIKFKHVLYVPTFVPHGALVFGSPLLFSTSWFGSLLDTDAIDGSKVGVVLSVRRGQSVVTLLMNLAWMTDPMTFAMALWKNPMVHMYEHTTTKETFLHPLPLKLMASWKNEDAETFRLIGKYRFMGLPWTDRLLVE</sequence>
<organism evidence="3 4">
    <name type="scientific">Aphanomyces stellatus</name>
    <dbReference type="NCBI Taxonomy" id="120398"/>
    <lineage>
        <taxon>Eukaryota</taxon>
        <taxon>Sar</taxon>
        <taxon>Stramenopiles</taxon>
        <taxon>Oomycota</taxon>
        <taxon>Saprolegniomycetes</taxon>
        <taxon>Saprolegniales</taxon>
        <taxon>Verrucalvaceae</taxon>
        <taxon>Aphanomyces</taxon>
    </lineage>
</organism>
<gene>
    <name evidence="3" type="primary">Aste57867_23587</name>
    <name evidence="2" type="ORF">As57867_023515</name>
    <name evidence="3" type="ORF">ASTE57867_23587</name>
</gene>
<protein>
    <submittedName>
        <fullName evidence="3">Aste57867_23587 protein</fullName>
    </submittedName>
</protein>
<keyword evidence="4" id="KW-1185">Reference proteome</keyword>
<dbReference type="AlphaFoldDB" id="A0A485LN21"/>
<dbReference type="Proteomes" id="UP000332933">
    <property type="component" value="Unassembled WGS sequence"/>
</dbReference>
<evidence type="ECO:0000313" key="2">
    <source>
        <dbReference type="EMBL" id="KAF0684445.1"/>
    </source>
</evidence>
<feature type="transmembrane region" description="Helical" evidence="1">
    <location>
        <begin position="367"/>
        <end position="393"/>
    </location>
</feature>
<accession>A0A485LN21</accession>
<keyword evidence="1" id="KW-1133">Transmembrane helix</keyword>
<keyword evidence="1" id="KW-0812">Transmembrane</keyword>
<evidence type="ECO:0000256" key="1">
    <source>
        <dbReference type="SAM" id="Phobius"/>
    </source>
</evidence>
<reference evidence="3 4" key="1">
    <citation type="submission" date="2019-03" db="EMBL/GenBank/DDBJ databases">
        <authorList>
            <person name="Gaulin E."/>
            <person name="Dumas B."/>
        </authorList>
    </citation>
    <scope>NUCLEOTIDE SEQUENCE [LARGE SCALE GENOMIC DNA]</scope>
    <source>
        <strain evidence="3">CBS 568.67</strain>
    </source>
</reference>
<dbReference type="EMBL" id="CAADRA010007311">
    <property type="protein sequence ID" value="VFU00232.1"/>
    <property type="molecule type" value="Genomic_DNA"/>
</dbReference>
<proteinExistence type="predicted"/>
<dbReference type="EMBL" id="VJMH01007285">
    <property type="protein sequence ID" value="KAF0684445.1"/>
    <property type="molecule type" value="Genomic_DNA"/>
</dbReference>
<reference evidence="2" key="2">
    <citation type="submission" date="2019-06" db="EMBL/GenBank/DDBJ databases">
        <title>Genomics analysis of Aphanomyces spp. identifies a new class of oomycete effector associated with host adaptation.</title>
        <authorList>
            <person name="Gaulin E."/>
        </authorList>
    </citation>
    <scope>NUCLEOTIDE SEQUENCE</scope>
    <source>
        <strain evidence="2">CBS 578.67</strain>
    </source>
</reference>
<feature type="transmembrane region" description="Helical" evidence="1">
    <location>
        <begin position="515"/>
        <end position="533"/>
    </location>
</feature>
<name>A0A485LN21_9STRA</name>
<evidence type="ECO:0000313" key="4">
    <source>
        <dbReference type="Proteomes" id="UP000332933"/>
    </source>
</evidence>
<feature type="transmembrane region" description="Helical" evidence="1">
    <location>
        <begin position="413"/>
        <end position="437"/>
    </location>
</feature>
<feature type="transmembrane region" description="Helical" evidence="1">
    <location>
        <begin position="458"/>
        <end position="477"/>
    </location>
</feature>
<feature type="transmembrane region" description="Helical" evidence="1">
    <location>
        <begin position="329"/>
        <end position="346"/>
    </location>
</feature>
<keyword evidence="1" id="KW-0472">Membrane</keyword>
<evidence type="ECO:0000313" key="3">
    <source>
        <dbReference type="EMBL" id="VFU00232.1"/>
    </source>
</evidence>
<feature type="transmembrane region" description="Helical" evidence="1">
    <location>
        <begin position="591"/>
        <end position="612"/>
    </location>
</feature>
<dbReference type="OrthoDB" id="68488at2759"/>